<evidence type="ECO:0000313" key="4">
    <source>
        <dbReference type="EMBL" id="KJZ34870.1"/>
    </source>
</evidence>
<proteinExistence type="inferred from homology"/>
<dbReference type="InterPro" id="IPR025110">
    <property type="entry name" value="AMP-bd_C"/>
</dbReference>
<feature type="domain" description="AMP-binding enzyme C-terminal" evidence="3">
    <location>
        <begin position="2"/>
        <end position="63"/>
    </location>
</feature>
<dbReference type="GO" id="GO:0031956">
    <property type="term" value="F:medium-chain fatty acid-CoA ligase activity"/>
    <property type="evidence" value="ECO:0007669"/>
    <property type="project" value="TreeGrafter"/>
</dbReference>
<dbReference type="Pfam" id="PF13193">
    <property type="entry name" value="AMP-binding_C"/>
    <property type="match status" value="1"/>
</dbReference>
<gene>
    <name evidence="4" type="ORF">VC34_28320</name>
</gene>
<keyword evidence="2" id="KW-0436">Ligase</keyword>
<protein>
    <recommendedName>
        <fullName evidence="3">AMP-binding enzyme C-terminal domain-containing protein</fullName>
    </recommendedName>
</protein>
<dbReference type="GO" id="GO:0006631">
    <property type="term" value="P:fatty acid metabolic process"/>
    <property type="evidence" value="ECO:0007669"/>
    <property type="project" value="TreeGrafter"/>
</dbReference>
<dbReference type="EMBL" id="LACD01000041">
    <property type="protein sequence ID" value="KJZ34870.1"/>
    <property type="molecule type" value="Genomic_DNA"/>
</dbReference>
<dbReference type="AlphaFoldDB" id="A0A0F4SSY3"/>
<dbReference type="PANTHER" id="PTHR43201:SF5">
    <property type="entry name" value="MEDIUM-CHAIN ACYL-COA LIGASE ACSF2, MITOCHONDRIAL"/>
    <property type="match status" value="1"/>
</dbReference>
<evidence type="ECO:0000259" key="3">
    <source>
        <dbReference type="Pfam" id="PF13193"/>
    </source>
</evidence>
<reference evidence="4 5" key="1">
    <citation type="submission" date="2015-03" db="EMBL/GenBank/DDBJ databases">
        <title>Comparative genomics of Pseudomonas insights into diversity of traits involved in vanlence and defense.</title>
        <authorList>
            <person name="Qin Y."/>
        </authorList>
    </citation>
    <scope>NUCLEOTIDE SEQUENCE [LARGE SCALE GENOMIC DNA]</scope>
    <source>
        <strain evidence="4 5">C3</strain>
    </source>
</reference>
<dbReference type="Proteomes" id="UP000033500">
    <property type="component" value="Unassembled WGS sequence"/>
</dbReference>
<comment type="similarity">
    <text evidence="1">Belongs to the ATP-dependent AMP-binding enzyme family.</text>
</comment>
<dbReference type="Gene3D" id="3.30.300.30">
    <property type="match status" value="1"/>
</dbReference>
<dbReference type="InterPro" id="IPR045851">
    <property type="entry name" value="AMP-bd_C_sf"/>
</dbReference>
<comment type="caution">
    <text evidence="4">The sequence shown here is derived from an EMBL/GenBank/DDBJ whole genome shotgun (WGS) entry which is preliminary data.</text>
</comment>
<dbReference type="PANTHER" id="PTHR43201">
    <property type="entry name" value="ACYL-COA SYNTHETASE"/>
    <property type="match status" value="1"/>
</dbReference>
<evidence type="ECO:0000256" key="2">
    <source>
        <dbReference type="ARBA" id="ARBA00022598"/>
    </source>
</evidence>
<dbReference type="SUPFAM" id="SSF56801">
    <property type="entry name" value="Acetyl-CoA synthetase-like"/>
    <property type="match status" value="1"/>
</dbReference>
<dbReference type="PATRIC" id="fig|294.131.peg.5013"/>
<sequence length="82" mass="9127">MAAVVGIPHPEWGEAVHAEVILRQGEAVTSEELIAQTRTRLGGYKAPKSLVFVDELPTSTVGKVLRRQVREKYWQGSLRKIS</sequence>
<evidence type="ECO:0000313" key="5">
    <source>
        <dbReference type="Proteomes" id="UP000033500"/>
    </source>
</evidence>
<name>A0A0F4SSY3_PSEFL</name>
<accession>A0A0F4SSY3</accession>
<organism evidence="4 5">
    <name type="scientific">Pseudomonas fluorescens</name>
    <dbReference type="NCBI Taxonomy" id="294"/>
    <lineage>
        <taxon>Bacteria</taxon>
        <taxon>Pseudomonadati</taxon>
        <taxon>Pseudomonadota</taxon>
        <taxon>Gammaproteobacteria</taxon>
        <taxon>Pseudomonadales</taxon>
        <taxon>Pseudomonadaceae</taxon>
        <taxon>Pseudomonas</taxon>
    </lineage>
</organism>
<evidence type="ECO:0000256" key="1">
    <source>
        <dbReference type="ARBA" id="ARBA00006432"/>
    </source>
</evidence>